<organism evidence="1 2">
    <name type="scientific">Gigaspora margarita</name>
    <dbReference type="NCBI Taxonomy" id="4874"/>
    <lineage>
        <taxon>Eukaryota</taxon>
        <taxon>Fungi</taxon>
        <taxon>Fungi incertae sedis</taxon>
        <taxon>Mucoromycota</taxon>
        <taxon>Glomeromycotina</taxon>
        <taxon>Glomeromycetes</taxon>
        <taxon>Diversisporales</taxon>
        <taxon>Gigasporaceae</taxon>
        <taxon>Gigaspora</taxon>
    </lineage>
</organism>
<evidence type="ECO:0000313" key="2">
    <source>
        <dbReference type="Proteomes" id="UP000439903"/>
    </source>
</evidence>
<dbReference type="OrthoDB" id="2429285at2759"/>
<keyword evidence="2" id="KW-1185">Reference proteome</keyword>
<comment type="caution">
    <text evidence="1">The sequence shown here is derived from an EMBL/GenBank/DDBJ whole genome shotgun (WGS) entry which is preliminary data.</text>
</comment>
<dbReference type="AlphaFoldDB" id="A0A8H4AQW6"/>
<dbReference type="EMBL" id="WTPW01000310">
    <property type="protein sequence ID" value="KAF0524710.1"/>
    <property type="molecule type" value="Genomic_DNA"/>
</dbReference>
<accession>A0A8H4AQW6</accession>
<name>A0A8H4AQW6_GIGMA</name>
<proteinExistence type="predicted"/>
<reference evidence="1 2" key="1">
    <citation type="journal article" date="2019" name="Environ. Microbiol.">
        <title>At the nexus of three kingdoms: the genome of the mycorrhizal fungus Gigaspora margarita provides insights into plant, endobacterial and fungal interactions.</title>
        <authorList>
            <person name="Venice F."/>
            <person name="Ghignone S."/>
            <person name="Salvioli di Fossalunga A."/>
            <person name="Amselem J."/>
            <person name="Novero M."/>
            <person name="Xianan X."/>
            <person name="Sedzielewska Toro K."/>
            <person name="Morin E."/>
            <person name="Lipzen A."/>
            <person name="Grigoriev I.V."/>
            <person name="Henrissat B."/>
            <person name="Martin F.M."/>
            <person name="Bonfante P."/>
        </authorList>
    </citation>
    <scope>NUCLEOTIDE SEQUENCE [LARGE SCALE GENOMIC DNA]</scope>
    <source>
        <strain evidence="1 2">BEG34</strain>
    </source>
</reference>
<dbReference type="Proteomes" id="UP000439903">
    <property type="component" value="Unassembled WGS sequence"/>
</dbReference>
<gene>
    <name evidence="1" type="ORF">F8M41_014974</name>
</gene>
<protein>
    <submittedName>
        <fullName evidence="1">Uncharacterized protein</fullName>
    </submittedName>
</protein>
<evidence type="ECO:0000313" key="1">
    <source>
        <dbReference type="EMBL" id="KAF0524710.1"/>
    </source>
</evidence>
<sequence length="261" mass="29758">MGGNKNRPVIVIHHIQGEKSIFKNKVKIKLGWIIIGPPTGFDFSIQYPLILKSGKYQPLKEKDDPIINNCGMFGTCVLEATNITPQVENNSDVETATYNQITYDPKNSPFATYAFGNYLIRCQESICQESAWLFVYDIKTKKKVTDKEVLKKLSLYSCIVDATISRQINDFFGEMKFNWVKGKNKEILYSSEKIKISKDNLVLVNQIFDHDDCKNCQPLGFVNIISDKIYYGSLNSKHLNIDENYGSIVYLSIPLKSITKI</sequence>